<dbReference type="PROSITE" id="PS51257">
    <property type="entry name" value="PROKAR_LIPOPROTEIN"/>
    <property type="match status" value="1"/>
</dbReference>
<protein>
    <submittedName>
        <fullName evidence="1">Uncharacterized protein</fullName>
    </submittedName>
</protein>
<dbReference type="EMBL" id="GBXM01069443">
    <property type="protein sequence ID" value="JAH39134.1"/>
    <property type="molecule type" value="Transcribed_RNA"/>
</dbReference>
<proteinExistence type="predicted"/>
<accession>A0A0E9SCL2</accession>
<organism evidence="1">
    <name type="scientific">Anguilla anguilla</name>
    <name type="common">European freshwater eel</name>
    <name type="synonym">Muraena anguilla</name>
    <dbReference type="NCBI Taxonomy" id="7936"/>
    <lineage>
        <taxon>Eukaryota</taxon>
        <taxon>Metazoa</taxon>
        <taxon>Chordata</taxon>
        <taxon>Craniata</taxon>
        <taxon>Vertebrata</taxon>
        <taxon>Euteleostomi</taxon>
        <taxon>Actinopterygii</taxon>
        <taxon>Neopterygii</taxon>
        <taxon>Teleostei</taxon>
        <taxon>Anguilliformes</taxon>
        <taxon>Anguillidae</taxon>
        <taxon>Anguilla</taxon>
    </lineage>
</organism>
<reference evidence="1" key="2">
    <citation type="journal article" date="2015" name="Fish Shellfish Immunol.">
        <title>Early steps in the European eel (Anguilla anguilla)-Vibrio vulnificus interaction in the gills: Role of the RtxA13 toxin.</title>
        <authorList>
            <person name="Callol A."/>
            <person name="Pajuelo D."/>
            <person name="Ebbesson L."/>
            <person name="Teles M."/>
            <person name="MacKenzie S."/>
            <person name="Amaro C."/>
        </authorList>
    </citation>
    <scope>NUCLEOTIDE SEQUENCE</scope>
</reference>
<name>A0A0E9SCL2_ANGAN</name>
<reference evidence="1" key="1">
    <citation type="submission" date="2014-11" db="EMBL/GenBank/DDBJ databases">
        <authorList>
            <person name="Amaro Gonzalez C."/>
        </authorList>
    </citation>
    <scope>NUCLEOTIDE SEQUENCE</scope>
</reference>
<dbReference type="AlphaFoldDB" id="A0A0E9SCL2"/>
<evidence type="ECO:0000313" key="1">
    <source>
        <dbReference type="EMBL" id="JAH39134.1"/>
    </source>
</evidence>
<sequence length="50" mass="5971">MGIERYENNRQQSTTFWQCFQHSCSIIVACIRKNYYTANACIIVKYPLTY</sequence>